<sequence precursor="true">MFTSTVRFTRHLVLVILALLASACGGGKSPSASAPASTEPATRPAEPSMKDQLDALEKQGVLPELDRSTDVAGPDADGNGIRDDIDAYIAALPVSDEVKKAVRQRARVQQRSLLIDLKDRVSLLALSDASMASTACMSSTILKDVPSELQYKILRDGHAIALKIEAITANTPERAERYMAYMGALHGTTTTYPTGKVCEDE</sequence>
<gene>
    <name evidence="3" type="ORF">BN948_04121</name>
</gene>
<dbReference type="AlphaFoldDB" id="A0A1L1PI66"/>
<dbReference type="EMBL" id="CCAE010000050">
    <property type="protein sequence ID" value="CDN89682.1"/>
    <property type="molecule type" value="Genomic_DNA"/>
</dbReference>
<dbReference type="PROSITE" id="PS51257">
    <property type="entry name" value="PROKAR_LIPOPROTEIN"/>
    <property type="match status" value="1"/>
</dbReference>
<feature type="chain" id="PRO_5009681425" description="Lipoprotein" evidence="2">
    <location>
        <begin position="24"/>
        <end position="201"/>
    </location>
</feature>
<accession>A0A1L1PI66</accession>
<feature type="signal peptide" evidence="2">
    <location>
        <begin position="1"/>
        <end position="23"/>
    </location>
</feature>
<feature type="region of interest" description="Disordered" evidence="1">
    <location>
        <begin position="28"/>
        <end position="48"/>
    </location>
</feature>
<evidence type="ECO:0008006" key="5">
    <source>
        <dbReference type="Google" id="ProtNLM"/>
    </source>
</evidence>
<organism evidence="3 4">
    <name type="scientific">Hydrogenophaga intermedia</name>
    <dbReference type="NCBI Taxonomy" id="65786"/>
    <lineage>
        <taxon>Bacteria</taxon>
        <taxon>Pseudomonadati</taxon>
        <taxon>Pseudomonadota</taxon>
        <taxon>Betaproteobacteria</taxon>
        <taxon>Burkholderiales</taxon>
        <taxon>Comamonadaceae</taxon>
        <taxon>Hydrogenophaga</taxon>
    </lineage>
</organism>
<proteinExistence type="predicted"/>
<keyword evidence="4" id="KW-1185">Reference proteome</keyword>
<evidence type="ECO:0000256" key="2">
    <source>
        <dbReference type="SAM" id="SignalP"/>
    </source>
</evidence>
<evidence type="ECO:0000313" key="3">
    <source>
        <dbReference type="EMBL" id="CDN89682.1"/>
    </source>
</evidence>
<keyword evidence="2" id="KW-0732">Signal</keyword>
<reference evidence="4" key="1">
    <citation type="submission" date="2014-02" db="EMBL/GenBank/DDBJ databases">
        <authorList>
            <person name="Gan H."/>
        </authorList>
    </citation>
    <scope>NUCLEOTIDE SEQUENCE [LARGE SCALE GENOMIC DNA]</scope>
    <source>
        <strain evidence="4">S1</strain>
    </source>
</reference>
<reference evidence="4" key="2">
    <citation type="submission" date="2014-11" db="EMBL/GenBank/DDBJ databases">
        <title>Draft genome sequence of Hydrogenophaga intermedia S1.</title>
        <authorList>
            <person name="Gan H.M."/>
            <person name="Chew T.H."/>
            <person name="Stolz A."/>
        </authorList>
    </citation>
    <scope>NUCLEOTIDE SEQUENCE [LARGE SCALE GENOMIC DNA]</scope>
    <source>
        <strain evidence="4">S1</strain>
    </source>
</reference>
<evidence type="ECO:0000256" key="1">
    <source>
        <dbReference type="SAM" id="MobiDB-lite"/>
    </source>
</evidence>
<feature type="compositionally biased region" description="Low complexity" evidence="1">
    <location>
        <begin position="29"/>
        <end position="47"/>
    </location>
</feature>
<name>A0A1L1PI66_HYDIT</name>
<dbReference type="RefSeq" id="WP_009517070.1">
    <property type="nucleotide sequence ID" value="NZ_CCAE010000050.1"/>
</dbReference>
<protein>
    <recommendedName>
        <fullName evidence="5">Lipoprotein</fullName>
    </recommendedName>
</protein>
<dbReference type="Proteomes" id="UP000028878">
    <property type="component" value="Unassembled WGS sequence"/>
</dbReference>
<evidence type="ECO:0000313" key="4">
    <source>
        <dbReference type="Proteomes" id="UP000028878"/>
    </source>
</evidence>